<keyword evidence="3" id="KW-1185">Reference proteome</keyword>
<dbReference type="RefSeq" id="WP_069378862.1">
    <property type="nucleotide sequence ID" value="NZ_CP017141.1"/>
</dbReference>
<dbReference type="AlphaFoldDB" id="A0A1D7QEY8"/>
<organism evidence="2 3">
    <name type="scientific">Pedobacter steynii</name>
    <dbReference type="NCBI Taxonomy" id="430522"/>
    <lineage>
        <taxon>Bacteria</taxon>
        <taxon>Pseudomonadati</taxon>
        <taxon>Bacteroidota</taxon>
        <taxon>Sphingobacteriia</taxon>
        <taxon>Sphingobacteriales</taxon>
        <taxon>Sphingobacteriaceae</taxon>
        <taxon>Pedobacter</taxon>
    </lineage>
</organism>
<reference evidence="2 3" key="1">
    <citation type="submission" date="2016-08" db="EMBL/GenBank/DDBJ databases">
        <authorList>
            <person name="Seilhamer J.J."/>
        </authorList>
    </citation>
    <scope>NUCLEOTIDE SEQUENCE [LARGE SCALE GENOMIC DNA]</scope>
    <source>
        <strain evidence="2 3">DX4</strain>
    </source>
</reference>
<dbReference type="Pfam" id="PF12867">
    <property type="entry name" value="DinB_2"/>
    <property type="match status" value="1"/>
</dbReference>
<evidence type="ECO:0000313" key="3">
    <source>
        <dbReference type="Proteomes" id="UP000094313"/>
    </source>
</evidence>
<evidence type="ECO:0000259" key="1">
    <source>
        <dbReference type="Pfam" id="PF12867"/>
    </source>
</evidence>
<evidence type="ECO:0000313" key="2">
    <source>
        <dbReference type="EMBL" id="AOM77169.1"/>
    </source>
</evidence>
<dbReference type="EMBL" id="CP017141">
    <property type="protein sequence ID" value="AOM77169.1"/>
    <property type="molecule type" value="Genomic_DNA"/>
</dbReference>
<dbReference type="InterPro" id="IPR024775">
    <property type="entry name" value="DinB-like"/>
</dbReference>
<dbReference type="OrthoDB" id="9814103at2"/>
<name>A0A1D7QEY8_9SPHI</name>
<dbReference type="SUPFAM" id="SSF109854">
    <property type="entry name" value="DinB/YfiT-like putative metalloenzymes"/>
    <property type="match status" value="1"/>
</dbReference>
<feature type="domain" description="DinB-like" evidence="1">
    <location>
        <begin position="20"/>
        <end position="147"/>
    </location>
</feature>
<protein>
    <recommendedName>
        <fullName evidence="1">DinB-like domain-containing protein</fullName>
    </recommendedName>
</protein>
<dbReference type="InterPro" id="IPR034660">
    <property type="entry name" value="DinB/YfiT-like"/>
</dbReference>
<dbReference type="KEGG" id="psty:BFS30_08310"/>
<dbReference type="Gene3D" id="1.20.120.450">
    <property type="entry name" value="dinb family like domain"/>
    <property type="match status" value="1"/>
</dbReference>
<accession>A0A1D7QEY8</accession>
<gene>
    <name evidence="2" type="ORF">BFS30_08310</name>
</gene>
<sequence length="157" mass="17807">MIDFANELRKAYNTDAWHGNNVSTVIASVKVAQAFARPISDAHSIAELVLHLSSWTEEVISRLSGNLPKEPRNGGWPVPFNETEEYWKAIVTEFSQVNEDLLILVKQFSEYQWRAKLFTGPIPTALLSHFELLNGLIQHHAYHAGQIALLSKFKNHE</sequence>
<dbReference type="Proteomes" id="UP000094313">
    <property type="component" value="Chromosome"/>
</dbReference>
<proteinExistence type="predicted"/>